<keyword evidence="5" id="KW-1003">Cell membrane</keyword>
<organism evidence="6 7">
    <name type="scientific">Saccharospirillum mangrovi</name>
    <dbReference type="NCBI Taxonomy" id="2161747"/>
    <lineage>
        <taxon>Bacteria</taxon>
        <taxon>Pseudomonadati</taxon>
        <taxon>Pseudomonadota</taxon>
        <taxon>Gammaproteobacteria</taxon>
        <taxon>Oceanospirillales</taxon>
        <taxon>Saccharospirillaceae</taxon>
        <taxon>Saccharospirillum</taxon>
    </lineage>
</organism>
<comment type="caution">
    <text evidence="6">The sequence shown here is derived from an EMBL/GenBank/DDBJ whole genome shotgun (WGS) entry which is preliminary data.</text>
</comment>
<dbReference type="PRINTS" id="PR01840">
    <property type="entry name" value="TATCFAMILY"/>
</dbReference>
<evidence type="ECO:0000256" key="1">
    <source>
        <dbReference type="ARBA" id="ARBA00004141"/>
    </source>
</evidence>
<dbReference type="Pfam" id="PF00902">
    <property type="entry name" value="TatC"/>
    <property type="match status" value="1"/>
</dbReference>
<dbReference type="PANTHER" id="PTHR30371:SF0">
    <property type="entry name" value="SEC-INDEPENDENT PROTEIN TRANSLOCASE PROTEIN TATC, CHLOROPLASTIC-RELATED"/>
    <property type="match status" value="1"/>
</dbReference>
<evidence type="ECO:0000256" key="2">
    <source>
        <dbReference type="ARBA" id="ARBA00022692"/>
    </source>
</evidence>
<keyword evidence="4 5" id="KW-0472">Membrane</keyword>
<feature type="transmembrane region" description="Helical" evidence="5">
    <location>
        <begin position="21"/>
        <end position="39"/>
    </location>
</feature>
<name>A0ABV7ZZP4_9GAMM</name>
<evidence type="ECO:0000313" key="7">
    <source>
        <dbReference type="Proteomes" id="UP001595617"/>
    </source>
</evidence>
<comment type="function">
    <text evidence="5">Part of the twin-arginine translocation (Tat) system that transports large folded proteins containing a characteristic twin-arginine motif in their signal peptide across membranes. Together with TatB, TatC is part of a receptor directly interacting with Tat signal peptides.</text>
</comment>
<evidence type="ECO:0000256" key="3">
    <source>
        <dbReference type="ARBA" id="ARBA00022989"/>
    </source>
</evidence>
<keyword evidence="2 5" id="KW-0812">Transmembrane</keyword>
<dbReference type="HAMAP" id="MF_00902">
    <property type="entry name" value="TatC"/>
    <property type="match status" value="1"/>
</dbReference>
<protein>
    <recommendedName>
        <fullName evidence="5">Sec-independent protein translocase protein TatC</fullName>
    </recommendedName>
</protein>
<comment type="similarity">
    <text evidence="5">Belongs to the TatC family.</text>
</comment>
<feature type="transmembrane region" description="Helical" evidence="5">
    <location>
        <begin position="220"/>
        <end position="238"/>
    </location>
</feature>
<keyword evidence="7" id="KW-1185">Reference proteome</keyword>
<evidence type="ECO:0000313" key="6">
    <source>
        <dbReference type="EMBL" id="MFC3854054.1"/>
    </source>
</evidence>
<keyword evidence="5" id="KW-0813">Transport</keyword>
<feature type="transmembrane region" description="Helical" evidence="5">
    <location>
        <begin position="109"/>
        <end position="131"/>
    </location>
</feature>
<feature type="transmembrane region" description="Helical" evidence="5">
    <location>
        <begin position="197"/>
        <end position="214"/>
    </location>
</feature>
<comment type="subunit">
    <text evidence="5">The Tat system comprises two distinct complexes: a TatABC complex, containing multiple copies of TatA, TatB and TatC subunits, and a separate TatA complex, containing only TatA subunits. Substrates initially bind to the TatABC complex, which probably triggers association of the separate TatA complex to form the active translocon.</text>
</comment>
<keyword evidence="5" id="KW-0653">Protein transport</keyword>
<proteinExistence type="inferred from homology"/>
<dbReference type="RefSeq" id="WP_380697943.1">
    <property type="nucleotide sequence ID" value="NZ_JBHRYR010000004.1"/>
</dbReference>
<dbReference type="EMBL" id="JBHRYR010000004">
    <property type="protein sequence ID" value="MFC3854054.1"/>
    <property type="molecule type" value="Genomic_DNA"/>
</dbReference>
<reference evidence="7" key="1">
    <citation type="journal article" date="2019" name="Int. J. Syst. Evol. Microbiol.">
        <title>The Global Catalogue of Microorganisms (GCM) 10K type strain sequencing project: providing services to taxonomists for standard genome sequencing and annotation.</title>
        <authorList>
            <consortium name="The Broad Institute Genomics Platform"/>
            <consortium name="The Broad Institute Genome Sequencing Center for Infectious Disease"/>
            <person name="Wu L."/>
            <person name="Ma J."/>
        </authorList>
    </citation>
    <scope>NUCLEOTIDE SEQUENCE [LARGE SCALE GENOMIC DNA]</scope>
    <source>
        <strain evidence="7">IBRC 10765</strain>
    </source>
</reference>
<dbReference type="InterPro" id="IPR002033">
    <property type="entry name" value="TatC"/>
</dbReference>
<keyword evidence="3 5" id="KW-1133">Transmembrane helix</keyword>
<dbReference type="PANTHER" id="PTHR30371">
    <property type="entry name" value="SEC-INDEPENDENT PROTEIN TRANSLOCASE PROTEIN TATC"/>
    <property type="match status" value="1"/>
</dbReference>
<dbReference type="NCBIfam" id="TIGR00945">
    <property type="entry name" value="tatC"/>
    <property type="match status" value="1"/>
</dbReference>
<comment type="subcellular location">
    <subcellularLocation>
        <location evidence="5">Cell membrane</location>
        <topology evidence="5">Multi-pass membrane protein</topology>
    </subcellularLocation>
    <subcellularLocation>
        <location evidence="1">Membrane</location>
        <topology evidence="1">Multi-pass membrane protein</topology>
    </subcellularLocation>
</comment>
<gene>
    <name evidence="5 6" type="primary">tatC</name>
    <name evidence="6" type="ORF">ACFOOG_14515</name>
</gene>
<sequence>MSDHDQAVPLIEHLKELRTRLIRAVLLVLVVFGVLYAFSNELYMFLSAPLRVLLEENAGMIIATGVASPFLVPFKLAFVTAVMATMPFTLYQVWAFIAPALYLHERRLMVPLFISSVVLFYLGVAFTYYVVMPLVFAFFTGAGPVDINITPDIAAILDFSLKMFFAFGVAFEIPIATVLVIITGISTVESLSKKRPYIFLGCFVVGMLLTPPDIFSQTILALPMWLLFELGLLMGRFVKANPKADTKEHAEDTATNNESA</sequence>
<keyword evidence="5" id="KW-0811">Translocation</keyword>
<feature type="transmembrane region" description="Helical" evidence="5">
    <location>
        <begin position="164"/>
        <end position="185"/>
    </location>
</feature>
<accession>A0ABV7ZZP4</accession>
<evidence type="ECO:0000256" key="4">
    <source>
        <dbReference type="ARBA" id="ARBA00023136"/>
    </source>
</evidence>
<evidence type="ECO:0000256" key="5">
    <source>
        <dbReference type="HAMAP-Rule" id="MF_00902"/>
    </source>
</evidence>
<feature type="transmembrane region" description="Helical" evidence="5">
    <location>
        <begin position="76"/>
        <end position="97"/>
    </location>
</feature>
<dbReference type="Proteomes" id="UP001595617">
    <property type="component" value="Unassembled WGS sequence"/>
</dbReference>